<evidence type="ECO:0000313" key="2">
    <source>
        <dbReference type="Proteomes" id="UP000050525"/>
    </source>
</evidence>
<evidence type="ECO:0008006" key="3">
    <source>
        <dbReference type="Google" id="ProtNLM"/>
    </source>
</evidence>
<reference evidence="1 2" key="1">
    <citation type="journal article" date="2012" name="Genome Biol.">
        <title>Sequencing three crocodilian genomes to illuminate the evolution of archosaurs and amniotes.</title>
        <authorList>
            <person name="St John J.A."/>
            <person name="Braun E.L."/>
            <person name="Isberg S.R."/>
            <person name="Miles L.G."/>
            <person name="Chong A.Y."/>
            <person name="Gongora J."/>
            <person name="Dalzell P."/>
            <person name="Moran C."/>
            <person name="Bed'hom B."/>
            <person name="Abzhanov A."/>
            <person name="Burgess S.C."/>
            <person name="Cooksey A.M."/>
            <person name="Castoe T.A."/>
            <person name="Crawford N.G."/>
            <person name="Densmore L.D."/>
            <person name="Drew J.C."/>
            <person name="Edwards S.V."/>
            <person name="Faircloth B.C."/>
            <person name="Fujita M.K."/>
            <person name="Greenwold M.J."/>
            <person name="Hoffmann F.G."/>
            <person name="Howard J.M."/>
            <person name="Iguchi T."/>
            <person name="Janes D.E."/>
            <person name="Khan S.Y."/>
            <person name="Kohno S."/>
            <person name="de Koning A.J."/>
            <person name="Lance S.L."/>
            <person name="McCarthy F.M."/>
            <person name="McCormack J.E."/>
            <person name="Merchant M.E."/>
            <person name="Peterson D.G."/>
            <person name="Pollock D.D."/>
            <person name="Pourmand N."/>
            <person name="Raney B.J."/>
            <person name="Roessler K.A."/>
            <person name="Sanford J.R."/>
            <person name="Sawyer R.H."/>
            <person name="Schmidt C.J."/>
            <person name="Triplett E.W."/>
            <person name="Tuberville T.D."/>
            <person name="Venegas-Anaya M."/>
            <person name="Howard J.T."/>
            <person name="Jarvis E.D."/>
            <person name="Guillette L.J.Jr."/>
            <person name="Glenn T.C."/>
            <person name="Green R.E."/>
            <person name="Ray D.A."/>
        </authorList>
    </citation>
    <scope>NUCLEOTIDE SEQUENCE [LARGE SCALE GENOMIC DNA]</scope>
    <source>
        <strain evidence="1">KSC_2009_1</strain>
    </source>
</reference>
<dbReference type="GO" id="GO:0061343">
    <property type="term" value="P:cell adhesion involved in heart morphogenesis"/>
    <property type="evidence" value="ECO:0007669"/>
    <property type="project" value="TreeGrafter"/>
</dbReference>
<evidence type="ECO:0000313" key="1">
    <source>
        <dbReference type="EMBL" id="KYO29133.1"/>
    </source>
</evidence>
<comment type="caution">
    <text evidence="1">The sequence shown here is derived from an EMBL/GenBank/DDBJ whole genome shotgun (WGS) entry which is preliminary data.</text>
</comment>
<dbReference type="PANTHER" id="PTHR33395">
    <property type="entry name" value="TRANSCRIPTASE, PUTATIVE-RELATED-RELATED"/>
    <property type="match status" value="1"/>
</dbReference>
<sequence>MGQLITNAQEKANLLSGYFASVVYQSQGMPLPIIGRKGPGEGDSLPSINADLVKEHLERLDTFKSAGPDSLHPTVLEELANIIAQPLTQIFKNSWHSGEMPEDWKKANVEN</sequence>
<dbReference type="Proteomes" id="UP000050525">
    <property type="component" value="Unassembled WGS sequence"/>
</dbReference>
<dbReference type="GO" id="GO:0007508">
    <property type="term" value="P:larval heart development"/>
    <property type="evidence" value="ECO:0007669"/>
    <property type="project" value="TreeGrafter"/>
</dbReference>
<proteinExistence type="predicted"/>
<dbReference type="PANTHER" id="PTHR33395:SF22">
    <property type="entry name" value="REVERSE TRANSCRIPTASE DOMAIN-CONTAINING PROTEIN"/>
    <property type="match status" value="1"/>
</dbReference>
<dbReference type="GO" id="GO:0031012">
    <property type="term" value="C:extracellular matrix"/>
    <property type="evidence" value="ECO:0007669"/>
    <property type="project" value="TreeGrafter"/>
</dbReference>
<protein>
    <recommendedName>
        <fullName evidence="3">Rna-directed dna polymerase from mobile element jockey-like</fullName>
    </recommendedName>
</protein>
<keyword evidence="2" id="KW-1185">Reference proteome</keyword>
<dbReference type="STRING" id="8496.A0A151MX48"/>
<gene>
    <name evidence="1" type="ORF">Y1Q_0009922</name>
</gene>
<accession>A0A151MX48</accession>
<dbReference type="EMBL" id="AKHW03004724">
    <property type="protein sequence ID" value="KYO29133.1"/>
    <property type="molecule type" value="Genomic_DNA"/>
</dbReference>
<name>A0A151MX48_ALLMI</name>
<dbReference type="AlphaFoldDB" id="A0A151MX48"/>
<organism evidence="1 2">
    <name type="scientific">Alligator mississippiensis</name>
    <name type="common">American alligator</name>
    <dbReference type="NCBI Taxonomy" id="8496"/>
    <lineage>
        <taxon>Eukaryota</taxon>
        <taxon>Metazoa</taxon>
        <taxon>Chordata</taxon>
        <taxon>Craniata</taxon>
        <taxon>Vertebrata</taxon>
        <taxon>Euteleostomi</taxon>
        <taxon>Archelosauria</taxon>
        <taxon>Archosauria</taxon>
        <taxon>Crocodylia</taxon>
        <taxon>Alligatoridae</taxon>
        <taxon>Alligatorinae</taxon>
        <taxon>Alligator</taxon>
    </lineage>
</organism>